<gene>
    <name evidence="2" type="ordered locus">CA_C0405</name>
</gene>
<dbReference type="EMBL" id="AE001437">
    <property type="protein sequence ID" value="AAK78385.1"/>
    <property type="molecule type" value="Genomic_DNA"/>
</dbReference>
<organism evidence="2 3">
    <name type="scientific">Clostridium acetobutylicum (strain ATCC 824 / DSM 792 / JCM 1419 / IAM 19013 / LMG 5710 / NBRC 13948 / NRRL B-527 / VKM B-1787 / 2291 / W)</name>
    <dbReference type="NCBI Taxonomy" id="272562"/>
    <lineage>
        <taxon>Bacteria</taxon>
        <taxon>Bacillati</taxon>
        <taxon>Bacillota</taxon>
        <taxon>Clostridia</taxon>
        <taxon>Eubacteriales</taxon>
        <taxon>Clostridiaceae</taxon>
        <taxon>Clostridium</taxon>
    </lineage>
</organism>
<name>Q97LZ5_CLOAB</name>
<dbReference type="Proteomes" id="UP000000814">
    <property type="component" value="Chromosome"/>
</dbReference>
<keyword evidence="1" id="KW-0472">Membrane</keyword>
<dbReference type="GeneID" id="44996914"/>
<keyword evidence="1" id="KW-1133">Transmembrane helix</keyword>
<accession>Q97LZ5</accession>
<dbReference type="AlphaFoldDB" id="Q97LZ5"/>
<keyword evidence="3" id="KW-1185">Reference proteome</keyword>
<keyword evidence="1" id="KW-0812">Transmembrane</keyword>
<proteinExistence type="predicted"/>
<dbReference type="PATRIC" id="fig|272562.8.peg.601"/>
<sequence length="85" mass="9615">MDPKVIDIIKIIIGILGVAASIVFLYFSIIHNYQSKEEETIEVPDINEDVKSYKEVDGLDTVILNNPDDTFVIDKREKDDSTVCL</sequence>
<dbReference type="STRING" id="272562.CA_C0405"/>
<dbReference type="HOGENOM" id="CLU_2506775_0_0_9"/>
<dbReference type="RefSeq" id="WP_010963727.1">
    <property type="nucleotide sequence ID" value="NC_003030.1"/>
</dbReference>
<evidence type="ECO:0000313" key="2">
    <source>
        <dbReference type="EMBL" id="AAK78385.1"/>
    </source>
</evidence>
<reference evidence="2 3" key="1">
    <citation type="journal article" date="2001" name="J. Bacteriol.">
        <title>Genome sequence and comparative analysis of the solvent-producing bacterium Clostridium acetobutylicum.</title>
        <authorList>
            <person name="Nolling J."/>
            <person name="Breton G."/>
            <person name="Omelchenko M.V."/>
            <person name="Makarova K.S."/>
            <person name="Zeng Q."/>
            <person name="Gibson R."/>
            <person name="Lee H.M."/>
            <person name="Dubois J."/>
            <person name="Qiu D."/>
            <person name="Hitti J."/>
            <person name="Wolf Y.I."/>
            <person name="Tatusov R.L."/>
            <person name="Sabathe F."/>
            <person name="Doucette-Stamm L."/>
            <person name="Soucaille P."/>
            <person name="Daly M.J."/>
            <person name="Bennett G.N."/>
            <person name="Koonin E.V."/>
            <person name="Smith D.R."/>
        </authorList>
    </citation>
    <scope>NUCLEOTIDE SEQUENCE [LARGE SCALE GENOMIC DNA]</scope>
    <source>
        <strain evidence="3">ATCC 824 / DSM 792 / JCM 1419 / LMG 5710 / VKM B-1787</strain>
    </source>
</reference>
<feature type="transmembrane region" description="Helical" evidence="1">
    <location>
        <begin position="6"/>
        <end position="27"/>
    </location>
</feature>
<protein>
    <submittedName>
        <fullName evidence="2">Uncharacterized protein</fullName>
    </submittedName>
</protein>
<evidence type="ECO:0000313" key="3">
    <source>
        <dbReference type="Proteomes" id="UP000000814"/>
    </source>
</evidence>
<dbReference type="OrthoDB" id="9967913at2"/>
<evidence type="ECO:0000256" key="1">
    <source>
        <dbReference type="SAM" id="Phobius"/>
    </source>
</evidence>
<dbReference type="KEGG" id="cac:CA_C0405"/>
<dbReference type="PIR" id="F96949">
    <property type="entry name" value="F96949"/>
</dbReference>